<dbReference type="EMBL" id="HAEB01009095">
    <property type="protein sequence ID" value="SBQ55622.1"/>
    <property type="molecule type" value="Transcribed_RNA"/>
</dbReference>
<protein>
    <submittedName>
        <fullName evidence="1">Uncharacterized protein</fullName>
    </submittedName>
</protein>
<evidence type="ECO:0000313" key="1">
    <source>
        <dbReference type="EMBL" id="SBQ55622.1"/>
    </source>
</evidence>
<accession>A0A1A8F954</accession>
<feature type="non-terminal residue" evidence="1">
    <location>
        <position position="134"/>
    </location>
</feature>
<gene>
    <name evidence="1" type="primary">Nfu_g_1_012088</name>
</gene>
<reference evidence="1" key="1">
    <citation type="submission" date="2016-05" db="EMBL/GenBank/DDBJ databases">
        <authorList>
            <person name="Lavstsen T."/>
            <person name="Jespersen J.S."/>
        </authorList>
    </citation>
    <scope>NUCLEOTIDE SEQUENCE</scope>
    <source>
        <tissue evidence="1">Brain</tissue>
    </source>
</reference>
<name>A0A1A8F954_9TELE</name>
<sequence length="134" mass="15171">TFISGSKTLLYLNLSDETTHQNCRTTKRKRAFCVLTTLSLIVVSVSPTGSTYPSKNHQKASKKEHLLTKITKLLNSLWVDNISIFLYKLLFTKMFHHKLVKFGLNNMISATHEVSDNRKCTDQHSAAVVSAQIF</sequence>
<organism evidence="1">
    <name type="scientific">Nothobranchius korthausae</name>
    <dbReference type="NCBI Taxonomy" id="1143690"/>
    <lineage>
        <taxon>Eukaryota</taxon>
        <taxon>Metazoa</taxon>
        <taxon>Chordata</taxon>
        <taxon>Craniata</taxon>
        <taxon>Vertebrata</taxon>
        <taxon>Euteleostomi</taxon>
        <taxon>Actinopterygii</taxon>
        <taxon>Neopterygii</taxon>
        <taxon>Teleostei</taxon>
        <taxon>Neoteleostei</taxon>
        <taxon>Acanthomorphata</taxon>
        <taxon>Ovalentaria</taxon>
        <taxon>Atherinomorphae</taxon>
        <taxon>Cyprinodontiformes</taxon>
        <taxon>Nothobranchiidae</taxon>
        <taxon>Nothobranchius</taxon>
    </lineage>
</organism>
<proteinExistence type="predicted"/>
<reference evidence="1" key="2">
    <citation type="submission" date="2016-06" db="EMBL/GenBank/DDBJ databases">
        <title>The genome of a short-lived fish provides insights into sex chromosome evolution and the genetic control of aging.</title>
        <authorList>
            <person name="Reichwald K."/>
            <person name="Felder M."/>
            <person name="Petzold A."/>
            <person name="Koch P."/>
            <person name="Groth M."/>
            <person name="Platzer M."/>
        </authorList>
    </citation>
    <scope>NUCLEOTIDE SEQUENCE</scope>
    <source>
        <tissue evidence="1">Brain</tissue>
    </source>
</reference>
<feature type="non-terminal residue" evidence="1">
    <location>
        <position position="1"/>
    </location>
</feature>
<dbReference type="AlphaFoldDB" id="A0A1A8F954"/>